<dbReference type="EMBL" id="JBHFNS010000058">
    <property type="protein sequence ID" value="MFB2936467.1"/>
    <property type="molecule type" value="Genomic_DNA"/>
</dbReference>
<accession>A0ABV4YCB7</accession>
<dbReference type="InterPro" id="IPR003658">
    <property type="entry name" value="Anti-sigma_ant"/>
</dbReference>
<gene>
    <name evidence="4" type="ORF">ACE1B6_14545</name>
</gene>
<dbReference type="PANTHER" id="PTHR33495:SF14">
    <property type="entry name" value="ANTI-SIGMA FACTOR ANTAGONIST"/>
    <property type="match status" value="1"/>
</dbReference>
<dbReference type="PROSITE" id="PS50801">
    <property type="entry name" value="STAS"/>
    <property type="match status" value="1"/>
</dbReference>
<comment type="caution">
    <text evidence="4">The sequence shown here is derived from an EMBL/GenBank/DDBJ whole genome shotgun (WGS) entry which is preliminary data.</text>
</comment>
<comment type="similarity">
    <text evidence="1 2">Belongs to the anti-sigma-factor antagonist family.</text>
</comment>
<dbReference type="NCBIfam" id="TIGR00377">
    <property type="entry name" value="ant_ant_sig"/>
    <property type="match status" value="1"/>
</dbReference>
<name>A0ABV4YCB7_9CYAN</name>
<dbReference type="Pfam" id="PF01740">
    <property type="entry name" value="STAS"/>
    <property type="match status" value="1"/>
</dbReference>
<dbReference type="InterPro" id="IPR002645">
    <property type="entry name" value="STAS_dom"/>
</dbReference>
<dbReference type="Gene3D" id="3.30.750.24">
    <property type="entry name" value="STAS domain"/>
    <property type="match status" value="1"/>
</dbReference>
<dbReference type="PANTHER" id="PTHR33495">
    <property type="entry name" value="ANTI-SIGMA FACTOR ANTAGONIST TM_1081-RELATED-RELATED"/>
    <property type="match status" value="1"/>
</dbReference>
<dbReference type="RefSeq" id="WP_413257962.1">
    <property type="nucleotide sequence ID" value="NZ_JBHFNS010000058.1"/>
</dbReference>
<dbReference type="Proteomes" id="UP001576776">
    <property type="component" value="Unassembled WGS sequence"/>
</dbReference>
<evidence type="ECO:0000313" key="5">
    <source>
        <dbReference type="Proteomes" id="UP001576776"/>
    </source>
</evidence>
<sequence>MNINVKNSQNVTVVELAGEIDASTAPAMQEKVLPLAQTESKILLDMTKVSYTSSAGLRVLLSLFKEVKKNDGKLVLVGVSEEIQDTMSVTGFADFFVFCDHVDNGIKTLS</sequence>
<reference evidence="4 5" key="1">
    <citation type="submission" date="2024-09" db="EMBL/GenBank/DDBJ databases">
        <title>Floridaenema gen nov. (Aerosakkonemataceae, Aerosakkonematales ord. nov., Cyanobacteria) from benthic tropical and subtropical fresh waters, with the description of four new species.</title>
        <authorList>
            <person name="Moretto J.A."/>
            <person name="Berthold D.E."/>
            <person name="Lefler F.W."/>
            <person name="Huang I.-S."/>
            <person name="Laughinghouse H. IV."/>
        </authorList>
    </citation>
    <scope>NUCLEOTIDE SEQUENCE [LARGE SCALE GENOMIC DNA]</scope>
    <source>
        <strain evidence="4 5">BLCC-F154</strain>
    </source>
</reference>
<evidence type="ECO:0000313" key="4">
    <source>
        <dbReference type="EMBL" id="MFB2936467.1"/>
    </source>
</evidence>
<evidence type="ECO:0000256" key="1">
    <source>
        <dbReference type="ARBA" id="ARBA00009013"/>
    </source>
</evidence>
<evidence type="ECO:0000259" key="3">
    <source>
        <dbReference type="PROSITE" id="PS50801"/>
    </source>
</evidence>
<dbReference type="InterPro" id="IPR036513">
    <property type="entry name" value="STAS_dom_sf"/>
</dbReference>
<proteinExistence type="inferred from homology"/>
<feature type="domain" description="STAS" evidence="3">
    <location>
        <begin position="1"/>
        <end position="109"/>
    </location>
</feature>
<keyword evidence="5" id="KW-1185">Reference proteome</keyword>
<dbReference type="CDD" id="cd07043">
    <property type="entry name" value="STAS_anti-anti-sigma_factors"/>
    <property type="match status" value="1"/>
</dbReference>
<organism evidence="4 5">
    <name type="scientific">Floridaenema fluviatile BLCC-F154</name>
    <dbReference type="NCBI Taxonomy" id="3153640"/>
    <lineage>
        <taxon>Bacteria</taxon>
        <taxon>Bacillati</taxon>
        <taxon>Cyanobacteriota</taxon>
        <taxon>Cyanophyceae</taxon>
        <taxon>Oscillatoriophycideae</taxon>
        <taxon>Aerosakkonematales</taxon>
        <taxon>Aerosakkonemataceae</taxon>
        <taxon>Floridanema</taxon>
        <taxon>Floridanema fluviatile</taxon>
    </lineage>
</organism>
<evidence type="ECO:0000256" key="2">
    <source>
        <dbReference type="RuleBase" id="RU003749"/>
    </source>
</evidence>
<dbReference type="SUPFAM" id="SSF52091">
    <property type="entry name" value="SpoIIaa-like"/>
    <property type="match status" value="1"/>
</dbReference>
<protein>
    <recommendedName>
        <fullName evidence="2">Anti-sigma factor antagonist</fullName>
    </recommendedName>
</protein>